<protein>
    <submittedName>
        <fullName evidence="1">Uncharacterized protein</fullName>
    </submittedName>
</protein>
<organism evidence="1">
    <name type="scientific">viral metagenome</name>
    <dbReference type="NCBI Taxonomy" id="1070528"/>
    <lineage>
        <taxon>unclassified sequences</taxon>
        <taxon>metagenomes</taxon>
        <taxon>organismal metagenomes</taxon>
    </lineage>
</organism>
<dbReference type="EMBL" id="MT144603">
    <property type="protein sequence ID" value="QJH94643.1"/>
    <property type="molecule type" value="Genomic_DNA"/>
</dbReference>
<evidence type="ECO:0000313" key="2">
    <source>
        <dbReference type="EMBL" id="QJH94643.1"/>
    </source>
</evidence>
<reference evidence="1" key="1">
    <citation type="submission" date="2020-03" db="EMBL/GenBank/DDBJ databases">
        <title>The deep terrestrial virosphere.</title>
        <authorList>
            <person name="Holmfeldt K."/>
            <person name="Nilsson E."/>
            <person name="Simone D."/>
            <person name="Lopez-Fernandez M."/>
            <person name="Wu X."/>
            <person name="de Brujin I."/>
            <person name="Lundin D."/>
            <person name="Andersson A."/>
            <person name="Bertilsson S."/>
            <person name="Dopson M."/>
        </authorList>
    </citation>
    <scope>NUCLEOTIDE SEQUENCE</scope>
    <source>
        <strain evidence="1">TM448A00282</strain>
        <strain evidence="2">TM448B00260</strain>
    </source>
</reference>
<gene>
    <name evidence="1" type="ORF">TM448A00282_0042</name>
    <name evidence="2" type="ORF">TM448B00260_0047</name>
</gene>
<accession>A0A6H1ZE49</accession>
<sequence length="73" mass="8311">MQLLRNRADWCHWAEGLAGISIRNNYNVPAEPDAYPCFAYAIAESFLGEVEAPRYLLPAQLCRMTAELLEIRP</sequence>
<dbReference type="EMBL" id="MT143997">
    <property type="protein sequence ID" value="QJA45808.1"/>
    <property type="molecule type" value="Genomic_DNA"/>
</dbReference>
<dbReference type="AlphaFoldDB" id="A0A6H1ZE49"/>
<name>A0A6H1ZE49_9ZZZZ</name>
<evidence type="ECO:0000313" key="1">
    <source>
        <dbReference type="EMBL" id="QJA45808.1"/>
    </source>
</evidence>
<proteinExistence type="predicted"/>